<feature type="non-terminal residue" evidence="1">
    <location>
        <position position="1"/>
    </location>
</feature>
<reference evidence="1" key="1">
    <citation type="submission" date="2021-02" db="EMBL/GenBank/DDBJ databases">
        <authorList>
            <person name="Nowell W R."/>
        </authorList>
    </citation>
    <scope>NUCLEOTIDE SEQUENCE</scope>
</reference>
<evidence type="ECO:0000313" key="1">
    <source>
        <dbReference type="EMBL" id="CAF3950882.1"/>
    </source>
</evidence>
<dbReference type="Proteomes" id="UP000663823">
    <property type="component" value="Unassembled WGS sequence"/>
</dbReference>
<protein>
    <submittedName>
        <fullName evidence="1">Uncharacterized protein</fullName>
    </submittedName>
</protein>
<accession>A0A819KQF5</accession>
<name>A0A819KQF5_9BILA</name>
<sequence length="126" mass="14136">MALIYAGVDPATPHTDGRISVLFEIEADTRLSAKPFGFIIHLSNFGSGEDEVLFMVGAMFILVATEYDQSQNLHIFKLKIGRLYEEKGDLNSATEWLEKALNTRISLPPFQSHLYLITARDIALIH</sequence>
<dbReference type="AlphaFoldDB" id="A0A819KQF5"/>
<gene>
    <name evidence="1" type="ORF">OTI717_LOCUS26375</name>
</gene>
<organism evidence="1 2">
    <name type="scientific">Rotaria sordida</name>
    <dbReference type="NCBI Taxonomy" id="392033"/>
    <lineage>
        <taxon>Eukaryota</taxon>
        <taxon>Metazoa</taxon>
        <taxon>Spiralia</taxon>
        <taxon>Gnathifera</taxon>
        <taxon>Rotifera</taxon>
        <taxon>Eurotatoria</taxon>
        <taxon>Bdelloidea</taxon>
        <taxon>Philodinida</taxon>
        <taxon>Philodinidae</taxon>
        <taxon>Rotaria</taxon>
    </lineage>
</organism>
<comment type="caution">
    <text evidence="1">The sequence shown here is derived from an EMBL/GenBank/DDBJ whole genome shotgun (WGS) entry which is preliminary data.</text>
</comment>
<dbReference type="EMBL" id="CAJOAX010005514">
    <property type="protein sequence ID" value="CAF3950882.1"/>
    <property type="molecule type" value="Genomic_DNA"/>
</dbReference>
<evidence type="ECO:0000313" key="2">
    <source>
        <dbReference type="Proteomes" id="UP000663823"/>
    </source>
</evidence>
<proteinExistence type="predicted"/>